<dbReference type="OrthoDB" id="147688at2"/>
<dbReference type="CDD" id="cd06261">
    <property type="entry name" value="TM_PBP2"/>
    <property type="match status" value="1"/>
</dbReference>
<dbReference type="GO" id="GO:0005886">
    <property type="term" value="C:plasma membrane"/>
    <property type="evidence" value="ECO:0007669"/>
    <property type="project" value="UniProtKB-SubCell"/>
</dbReference>
<dbReference type="SUPFAM" id="SSF161098">
    <property type="entry name" value="MetI-like"/>
    <property type="match status" value="1"/>
</dbReference>
<keyword evidence="6 7" id="KW-0472">Membrane</keyword>
<dbReference type="EMBL" id="SHKR01000014">
    <property type="protein sequence ID" value="RZU11968.1"/>
    <property type="molecule type" value="Genomic_DNA"/>
</dbReference>
<evidence type="ECO:0000259" key="8">
    <source>
        <dbReference type="PROSITE" id="PS50928"/>
    </source>
</evidence>
<keyword evidence="2 7" id="KW-0813">Transport</keyword>
<evidence type="ECO:0000313" key="9">
    <source>
        <dbReference type="EMBL" id="RZU11968.1"/>
    </source>
</evidence>
<sequence>MIRFVLRRVLAAIPIGLVVTLGVYALVFAMPGDPLRELAGDKPIPAAVLAAKRAQFHLDDPFIVQYLLSMKDILTGHFGTTFAGADIADQLRLRIPVTLKLTLLANAFQWTLGLFFGIYAGFKRNGWVDRSLLLTTLVLLAVPGLVAYFAAQYLFGVELKWFPVSGVLEGFPRSYLLPALVIGVLGFAGLARLLRTSIVETVNADFVKTARAKGLGEQRVLWRHILPNALLPVITFIGLDLAGMFGGAIITESIFNLPGLGQFMFQAIKLKEGGVVVLLSTLAFISFIVINLLVDVLYGVVDPRVRNV</sequence>
<evidence type="ECO:0000256" key="2">
    <source>
        <dbReference type="ARBA" id="ARBA00022448"/>
    </source>
</evidence>
<feature type="transmembrane region" description="Helical" evidence="7">
    <location>
        <begin position="101"/>
        <end position="120"/>
    </location>
</feature>
<dbReference type="PANTHER" id="PTHR30465">
    <property type="entry name" value="INNER MEMBRANE ABC TRANSPORTER"/>
    <property type="match status" value="1"/>
</dbReference>
<evidence type="ECO:0000256" key="6">
    <source>
        <dbReference type="ARBA" id="ARBA00023136"/>
    </source>
</evidence>
<accession>A0A4Q7WQ04</accession>
<feature type="transmembrane region" description="Helical" evidence="7">
    <location>
        <begin position="9"/>
        <end position="30"/>
    </location>
</feature>
<comment type="caution">
    <text evidence="9">The sequence shown here is derived from an EMBL/GenBank/DDBJ whole genome shotgun (WGS) entry which is preliminary data.</text>
</comment>
<feature type="domain" description="ABC transmembrane type-1" evidence="8">
    <location>
        <begin position="95"/>
        <end position="294"/>
    </location>
</feature>
<dbReference type="RefSeq" id="WP_130446612.1">
    <property type="nucleotide sequence ID" value="NZ_SHKR01000014.1"/>
</dbReference>
<comment type="subcellular location">
    <subcellularLocation>
        <location evidence="1 7">Cell membrane</location>
        <topology evidence="1 7">Multi-pass membrane protein</topology>
    </subcellularLocation>
</comment>
<feature type="transmembrane region" description="Helical" evidence="7">
    <location>
        <begin position="275"/>
        <end position="301"/>
    </location>
</feature>
<dbReference type="PANTHER" id="PTHR30465:SF0">
    <property type="entry name" value="OLIGOPEPTIDE TRANSPORT SYSTEM PERMEASE PROTEIN APPB"/>
    <property type="match status" value="1"/>
</dbReference>
<organism evidence="9 10">
    <name type="scientific">Kribbella rubisoli</name>
    <dbReference type="NCBI Taxonomy" id="3075929"/>
    <lineage>
        <taxon>Bacteria</taxon>
        <taxon>Bacillati</taxon>
        <taxon>Actinomycetota</taxon>
        <taxon>Actinomycetes</taxon>
        <taxon>Propionibacteriales</taxon>
        <taxon>Kribbellaceae</taxon>
        <taxon>Kribbella</taxon>
    </lineage>
</organism>
<keyword evidence="4 7" id="KW-0812">Transmembrane</keyword>
<gene>
    <name evidence="9" type="ORF">EV645_5227</name>
</gene>
<keyword evidence="3" id="KW-1003">Cell membrane</keyword>
<reference evidence="9 10" key="1">
    <citation type="journal article" date="2015" name="Stand. Genomic Sci.">
        <title>Genomic Encyclopedia of Bacterial and Archaeal Type Strains, Phase III: the genomes of soil and plant-associated and newly described type strains.</title>
        <authorList>
            <person name="Whitman W.B."/>
            <person name="Woyke T."/>
            <person name="Klenk H.P."/>
            <person name="Zhou Y."/>
            <person name="Lilburn T.G."/>
            <person name="Beck B.J."/>
            <person name="De Vos P."/>
            <person name="Vandamme P."/>
            <person name="Eisen J.A."/>
            <person name="Garrity G."/>
            <person name="Hugenholtz P."/>
            <person name="Kyrpides N.C."/>
        </authorList>
    </citation>
    <scope>NUCLEOTIDE SEQUENCE [LARGE SCALE GENOMIC DNA]</scope>
    <source>
        <strain evidence="9 10">VKM Ac-2540</strain>
    </source>
</reference>
<evidence type="ECO:0000256" key="7">
    <source>
        <dbReference type="RuleBase" id="RU363032"/>
    </source>
</evidence>
<evidence type="ECO:0000256" key="1">
    <source>
        <dbReference type="ARBA" id="ARBA00004651"/>
    </source>
</evidence>
<protein>
    <submittedName>
        <fullName evidence="9">Peptide/nickel transport system permease protein/oligopeptide transport system permease protein</fullName>
    </submittedName>
</protein>
<comment type="similarity">
    <text evidence="7">Belongs to the binding-protein-dependent transport system permease family.</text>
</comment>
<proteinExistence type="inferred from homology"/>
<dbReference type="Pfam" id="PF19300">
    <property type="entry name" value="BPD_transp_1_N"/>
    <property type="match status" value="1"/>
</dbReference>
<dbReference type="Pfam" id="PF00528">
    <property type="entry name" value="BPD_transp_1"/>
    <property type="match status" value="1"/>
</dbReference>
<keyword evidence="10" id="KW-1185">Reference proteome</keyword>
<evidence type="ECO:0000313" key="10">
    <source>
        <dbReference type="Proteomes" id="UP000292027"/>
    </source>
</evidence>
<dbReference type="InterPro" id="IPR000515">
    <property type="entry name" value="MetI-like"/>
</dbReference>
<dbReference type="PROSITE" id="PS50928">
    <property type="entry name" value="ABC_TM1"/>
    <property type="match status" value="1"/>
</dbReference>
<dbReference type="GO" id="GO:0055085">
    <property type="term" value="P:transmembrane transport"/>
    <property type="evidence" value="ECO:0007669"/>
    <property type="project" value="InterPro"/>
</dbReference>
<evidence type="ECO:0000256" key="5">
    <source>
        <dbReference type="ARBA" id="ARBA00022989"/>
    </source>
</evidence>
<name>A0A4Q7WQ04_9ACTN</name>
<dbReference type="InterPro" id="IPR035906">
    <property type="entry name" value="MetI-like_sf"/>
</dbReference>
<dbReference type="Gene3D" id="1.10.3720.10">
    <property type="entry name" value="MetI-like"/>
    <property type="match status" value="1"/>
</dbReference>
<feature type="transmembrane region" description="Helical" evidence="7">
    <location>
        <begin position="229"/>
        <end position="255"/>
    </location>
</feature>
<evidence type="ECO:0000256" key="3">
    <source>
        <dbReference type="ARBA" id="ARBA00022475"/>
    </source>
</evidence>
<dbReference type="AlphaFoldDB" id="A0A4Q7WQ04"/>
<feature type="transmembrane region" description="Helical" evidence="7">
    <location>
        <begin position="132"/>
        <end position="155"/>
    </location>
</feature>
<dbReference type="InterPro" id="IPR045621">
    <property type="entry name" value="BPD_transp_1_N"/>
</dbReference>
<dbReference type="Proteomes" id="UP000292027">
    <property type="component" value="Unassembled WGS sequence"/>
</dbReference>
<keyword evidence="5 7" id="KW-1133">Transmembrane helix</keyword>
<feature type="transmembrane region" description="Helical" evidence="7">
    <location>
        <begin position="175"/>
        <end position="194"/>
    </location>
</feature>
<evidence type="ECO:0000256" key="4">
    <source>
        <dbReference type="ARBA" id="ARBA00022692"/>
    </source>
</evidence>